<dbReference type="FunFam" id="3.30.70.1230:FF:000007">
    <property type="entry name" value="Guanylate cyclase soluble subunit alpha-3"/>
    <property type="match status" value="1"/>
</dbReference>
<keyword evidence="8" id="KW-0175">Coiled coil</keyword>
<feature type="region of interest" description="Disordered" evidence="9">
    <location>
        <begin position="176"/>
        <end position="196"/>
    </location>
</feature>
<feature type="compositionally biased region" description="Basic and acidic residues" evidence="9">
    <location>
        <begin position="352"/>
        <end position="362"/>
    </location>
</feature>
<dbReference type="Gene3D" id="3.30.450.260">
    <property type="entry name" value="Haem NO binding associated domain"/>
    <property type="match status" value="1"/>
</dbReference>
<dbReference type="PROSITE" id="PS50125">
    <property type="entry name" value="GUANYLATE_CYCLASE_2"/>
    <property type="match status" value="1"/>
</dbReference>
<dbReference type="SUPFAM" id="SSF55073">
    <property type="entry name" value="Nucleotide cyclase"/>
    <property type="match status" value="1"/>
</dbReference>
<gene>
    <name evidence="11" type="primary">SSS_223g</name>
    <name evidence="11" type="ORF">SSS_223</name>
</gene>
<evidence type="ECO:0000256" key="3">
    <source>
        <dbReference type="ARBA" id="ARBA00022490"/>
    </source>
</evidence>
<keyword evidence="3" id="KW-0963">Cytoplasm</keyword>
<feature type="region of interest" description="Disordered" evidence="9">
    <location>
        <begin position="63"/>
        <end position="153"/>
    </location>
</feature>
<evidence type="ECO:0000256" key="5">
    <source>
        <dbReference type="ARBA" id="ARBA00023134"/>
    </source>
</evidence>
<keyword evidence="5" id="KW-0342">GTP-binding</keyword>
<reference evidence="11" key="2">
    <citation type="submission" date="2020-01" db="EMBL/GenBank/DDBJ databases">
        <authorList>
            <person name="Korhonen P.K.K."/>
            <person name="Guangxu M.G."/>
            <person name="Wang T.W."/>
            <person name="Stroehlein A.J.S."/>
            <person name="Young N.D."/>
            <person name="Ang C.-S.A."/>
            <person name="Fernando D.W.F."/>
            <person name="Lu H.L."/>
            <person name="Taylor S.T."/>
            <person name="Ehtesham M.E.M."/>
            <person name="Najaraj S.H.N."/>
            <person name="Harsha G.H.G."/>
            <person name="Madugundu A.M."/>
            <person name="Renuse S.R."/>
            <person name="Holt D.H."/>
            <person name="Pandey A.P."/>
            <person name="Papenfuss A.P."/>
            <person name="Gasser R.B.G."/>
            <person name="Fischer K.F."/>
        </authorList>
    </citation>
    <scope>NUCLEOTIDE SEQUENCE</scope>
    <source>
        <strain evidence="11">SSS_KF_BRIS2020</strain>
    </source>
</reference>
<dbReference type="GO" id="GO:0070482">
    <property type="term" value="P:response to oxygen levels"/>
    <property type="evidence" value="ECO:0007669"/>
    <property type="project" value="TreeGrafter"/>
</dbReference>
<dbReference type="PANTHER" id="PTHR45655">
    <property type="entry name" value="GUANYLATE CYCLASE SOLUBLE SUBUNIT BETA-2"/>
    <property type="match status" value="1"/>
</dbReference>
<name>A0A834VGA4_SARSC</name>
<evidence type="ECO:0000256" key="2">
    <source>
        <dbReference type="ARBA" id="ARBA00012202"/>
    </source>
</evidence>
<dbReference type="Proteomes" id="UP000070412">
    <property type="component" value="Unassembled WGS sequence"/>
</dbReference>
<feature type="compositionally biased region" description="Basic residues" evidence="9">
    <location>
        <begin position="87"/>
        <end position="120"/>
    </location>
</feature>
<evidence type="ECO:0000313" key="11">
    <source>
        <dbReference type="EMBL" id="KAF7493979.1"/>
    </source>
</evidence>
<dbReference type="GO" id="GO:0005525">
    <property type="term" value="F:GTP binding"/>
    <property type="evidence" value="ECO:0007669"/>
    <property type="project" value="UniProtKB-KW"/>
</dbReference>
<dbReference type="EnsemblMetazoa" id="SSS_223s_mrna">
    <property type="protein sequence ID" value="KAF7493979.1"/>
    <property type="gene ID" value="SSS_223"/>
</dbReference>
<sequence>MDHRDERHKSLEPSSKSTTVSSSTMMVRTKHSKGFDRSFSLNVNTSLPQTNLDDMRTESFDSKLANQSEEDEICDNQCNDSNSQSREHHHQHHHRKHRHKHHHHHHRHHHHHHHHHHHQQRDHYEDSHPHSQPKSSDNDGKSDHISSSLLNSKLKSSPNMMLCPLMRNYSMVDCNDSNENHSHQQHSYGRESSSNPMATIETASPKSIKSLDLVHVVAPETPTDGDKIDLKHISMALMRLLYPKVEDIFEILERNFRFKINWNSIWYVKAIERGESNRSNLLQTNQEEKKLTVFSLSCPLDCSEQFERNCSINSIERKSSKERDGRVENFERTNGSINHPPNADDDDDYDDNSCRDSVHNRGEQNMIKSNKKNPNKRIVRNASETNEINEEIFLVSSENHNHNNNIDVDRCNNDDDDDQEQNYLHSKFPNDSIQNYLQLQSFSKFLAQKQSIIWEELIVEIGEKYAIDCLRNDSNSLRFLGENLVEFFVNIENIQSIAYKQVCEIKNFDHSTWPVSQPDLLPITVFVNHCETQLIITYNISEPICHFVAFFLAGLFRKIVRNLFKIVIKVKVEIGSDQYKFIIENFYPKSTLIDEESVTSRYKRDLNNRPEQLVMAVDTFRKVFPFHFVCDQNLRLIQYGTGMGKILGAQNKINVHISNLFQIVQPNVGFFFESIRHRINLAFVLRIRDQITNENFRGMQIQGQIIECVESKCLLFLGTPIVKGLQSLTSRGLFLSDIPIHDATRDIILMEEQSRAQESLKRRMDKLKDSIQKANKAVEIERQKNVDLLNLIFPALVAKQLWLGKAVRARQYDDVTMLFSDIVGFTSICSSASPMAIINMLNELYTQFDVFCGEIDVYKTETIGDAYCVASGLHRGTKYHAVLAAFMALRMMEAVDRFQPKDINVEKFQMRIGLHSGSCLAGIVGVRMPRYCLFGAHVTLANKFESHSEAQRINLSPTTYKLLKKFPNFHFTKRDQNCLPKECPAMMGRNSYFLDGYTHPDLIEQVEQLPSKTSTSKVTLKMHIQRALDEITTASIES</sequence>
<evidence type="ECO:0000313" key="13">
    <source>
        <dbReference type="Proteomes" id="UP000070412"/>
    </source>
</evidence>
<dbReference type="PANTHER" id="PTHR45655:SF6">
    <property type="entry name" value="HEAD-SPECIFIC GUANYLATE CYCLASE"/>
    <property type="match status" value="1"/>
</dbReference>
<organism evidence="11">
    <name type="scientific">Sarcoptes scabiei</name>
    <name type="common">Itch mite</name>
    <name type="synonym">Acarus scabiei</name>
    <dbReference type="NCBI Taxonomy" id="52283"/>
    <lineage>
        <taxon>Eukaryota</taxon>
        <taxon>Metazoa</taxon>
        <taxon>Ecdysozoa</taxon>
        <taxon>Arthropoda</taxon>
        <taxon>Chelicerata</taxon>
        <taxon>Arachnida</taxon>
        <taxon>Acari</taxon>
        <taxon>Acariformes</taxon>
        <taxon>Sarcoptiformes</taxon>
        <taxon>Astigmata</taxon>
        <taxon>Psoroptidia</taxon>
        <taxon>Sarcoptoidea</taxon>
        <taxon>Sarcoptidae</taxon>
        <taxon>Sarcoptinae</taxon>
        <taxon>Sarcoptes</taxon>
    </lineage>
</organism>
<dbReference type="Gene3D" id="6.10.250.780">
    <property type="match status" value="1"/>
</dbReference>
<dbReference type="InterPro" id="IPR029787">
    <property type="entry name" value="Nucleotide_cyclase"/>
</dbReference>
<feature type="region of interest" description="Disordered" evidence="9">
    <location>
        <begin position="1"/>
        <end position="31"/>
    </location>
</feature>
<keyword evidence="4" id="KW-0547">Nucleotide-binding</keyword>
<evidence type="ECO:0000259" key="10">
    <source>
        <dbReference type="PROSITE" id="PS50125"/>
    </source>
</evidence>
<dbReference type="EC" id="4.6.1.2" evidence="2"/>
<dbReference type="InterPro" id="IPR001054">
    <property type="entry name" value="A/G_cyclase"/>
</dbReference>
<evidence type="ECO:0000256" key="4">
    <source>
        <dbReference type="ARBA" id="ARBA00022741"/>
    </source>
</evidence>
<feature type="coiled-coil region" evidence="8">
    <location>
        <begin position="750"/>
        <end position="784"/>
    </location>
</feature>
<evidence type="ECO:0000256" key="7">
    <source>
        <dbReference type="ARBA" id="ARBA00023293"/>
    </source>
</evidence>
<evidence type="ECO:0000256" key="9">
    <source>
        <dbReference type="SAM" id="MobiDB-lite"/>
    </source>
</evidence>
<comment type="subcellular location">
    <subcellularLocation>
        <location evidence="1">Cytoplasm</location>
    </subcellularLocation>
</comment>
<keyword evidence="13" id="KW-1185">Reference proteome</keyword>
<proteinExistence type="predicted"/>
<evidence type="ECO:0000256" key="8">
    <source>
        <dbReference type="SAM" id="Coils"/>
    </source>
</evidence>
<dbReference type="OrthoDB" id="6127067at2759"/>
<feature type="domain" description="Guanylate cyclase" evidence="10">
    <location>
        <begin position="816"/>
        <end position="945"/>
    </location>
</feature>
<reference evidence="12" key="3">
    <citation type="submission" date="2022-06" db="UniProtKB">
        <authorList>
            <consortium name="EnsemblMetazoa"/>
        </authorList>
    </citation>
    <scope>IDENTIFICATION</scope>
</reference>
<evidence type="ECO:0000256" key="6">
    <source>
        <dbReference type="ARBA" id="ARBA00023239"/>
    </source>
</evidence>
<dbReference type="GO" id="GO:0008074">
    <property type="term" value="C:guanylate cyclase complex, soluble"/>
    <property type="evidence" value="ECO:0007669"/>
    <property type="project" value="TreeGrafter"/>
</dbReference>
<accession>A0A834VGA4</accession>
<dbReference type="AlphaFoldDB" id="A0A834VGA4"/>
<dbReference type="FunFam" id="3.30.450.260:FF:000002">
    <property type="entry name" value="guanylate cyclase soluble subunit alpha-2"/>
    <property type="match status" value="1"/>
</dbReference>
<dbReference type="GO" id="GO:0004383">
    <property type="term" value="F:guanylate cyclase activity"/>
    <property type="evidence" value="ECO:0007669"/>
    <property type="project" value="UniProtKB-EC"/>
</dbReference>
<dbReference type="GO" id="GO:0019934">
    <property type="term" value="P:cGMP-mediated signaling"/>
    <property type="evidence" value="ECO:0007669"/>
    <property type="project" value="TreeGrafter"/>
</dbReference>
<dbReference type="Pfam" id="PF00211">
    <property type="entry name" value="Guanylate_cyc"/>
    <property type="match status" value="1"/>
</dbReference>
<evidence type="ECO:0000313" key="12">
    <source>
        <dbReference type="EnsemblMetazoa" id="KAF7493979.1"/>
    </source>
</evidence>
<dbReference type="Gene3D" id="3.30.70.1230">
    <property type="entry name" value="Nucleotide cyclase"/>
    <property type="match status" value="1"/>
</dbReference>
<dbReference type="InterPro" id="IPR042463">
    <property type="entry name" value="HNOB_dom_associated_sf"/>
</dbReference>
<feature type="compositionally biased region" description="Polar residues" evidence="9">
    <location>
        <begin position="185"/>
        <end position="196"/>
    </location>
</feature>
<feature type="compositionally biased region" description="Low complexity" evidence="9">
    <location>
        <begin position="14"/>
        <end position="27"/>
    </location>
</feature>
<evidence type="ECO:0000256" key="1">
    <source>
        <dbReference type="ARBA" id="ARBA00004496"/>
    </source>
</evidence>
<dbReference type="EMBL" id="WVUK01000054">
    <property type="protein sequence ID" value="KAF7493979.1"/>
    <property type="molecule type" value="Genomic_DNA"/>
</dbReference>
<feature type="region of interest" description="Disordered" evidence="9">
    <location>
        <begin position="331"/>
        <end position="373"/>
    </location>
</feature>
<feature type="compositionally biased region" description="Basic and acidic residues" evidence="9">
    <location>
        <begin position="1"/>
        <end position="11"/>
    </location>
</feature>
<keyword evidence="7" id="KW-0141">cGMP biosynthesis</keyword>
<protein>
    <recommendedName>
        <fullName evidence="2">guanylate cyclase</fullName>
        <ecNumber evidence="2">4.6.1.2</ecNumber>
    </recommendedName>
</protein>
<reference evidence="13" key="1">
    <citation type="journal article" date="2020" name="PLoS Negl. Trop. Dis.">
        <title>High-quality nuclear genome for Sarcoptes scabiei-A critical resource for a neglected parasite.</title>
        <authorList>
            <person name="Korhonen P.K."/>
            <person name="Gasser R.B."/>
            <person name="Ma G."/>
            <person name="Wang T."/>
            <person name="Stroehlein A.J."/>
            <person name="Young N.D."/>
            <person name="Ang C.S."/>
            <person name="Fernando D.D."/>
            <person name="Lu H.C."/>
            <person name="Taylor S."/>
            <person name="Reynolds S.L."/>
            <person name="Mofiz E."/>
            <person name="Najaraj S.H."/>
            <person name="Gowda H."/>
            <person name="Madugundu A."/>
            <person name="Renuse S."/>
            <person name="Holt D."/>
            <person name="Pandey A."/>
            <person name="Papenfuss A.T."/>
            <person name="Fischer K."/>
        </authorList>
    </citation>
    <scope>NUCLEOTIDE SEQUENCE [LARGE SCALE GENOMIC DNA]</scope>
</reference>
<dbReference type="SMART" id="SM00044">
    <property type="entry name" value="CYCc"/>
    <property type="match status" value="1"/>
</dbReference>
<keyword evidence="6" id="KW-0456">Lyase</keyword>
<dbReference type="CDD" id="cd07302">
    <property type="entry name" value="CHD"/>
    <property type="match status" value="1"/>
</dbReference>
<dbReference type="InterPro" id="IPR011645">
    <property type="entry name" value="HNOB_dom_associated"/>
</dbReference>
<dbReference type="Pfam" id="PF07701">
    <property type="entry name" value="HNOBA"/>
    <property type="match status" value="1"/>
</dbReference>